<dbReference type="PANTHER" id="PTHR30050">
    <property type="entry name" value="CHROMOSOMAL REPLICATION INITIATOR PROTEIN DNAA"/>
    <property type="match status" value="1"/>
</dbReference>
<dbReference type="Pfam" id="PF22688">
    <property type="entry name" value="Hda_lid"/>
    <property type="match status" value="1"/>
</dbReference>
<feature type="domain" description="Hda lid" evidence="2">
    <location>
        <begin position="179"/>
        <end position="242"/>
    </location>
</feature>
<protein>
    <submittedName>
        <fullName evidence="3">DnaA inactivator Hda (Shorter homolog of DnaA)</fullName>
    </submittedName>
</protein>
<evidence type="ECO:0000259" key="1">
    <source>
        <dbReference type="Pfam" id="PF00308"/>
    </source>
</evidence>
<evidence type="ECO:0000259" key="2">
    <source>
        <dbReference type="Pfam" id="PF22688"/>
    </source>
</evidence>
<dbReference type="InterPro" id="IPR055199">
    <property type="entry name" value="Hda_lid"/>
</dbReference>
<sequence length="243" mass="26809">MTSKHSAKTSSVKEQLPLAYAWRDGLSFDNFCGVENVAVVQSLQHGTDGSGDQFIYLWGAPGVGKSHLLQAACQRAAGQDRTVAYFPLASFVDKQINMPVEALDGLESLSLVCLDDVQTVAGVAHWEEALFHLYNRLRDSGTILLAAGDASPAGLDIDLPDLRSRLGWGPVFRVQEPQEDEKIHALQARAKARGFDLPDEVARYLIRRSPRDMTSLFALLDRLDQASLAQQRHLTIPFVRNLI</sequence>
<dbReference type="Gene3D" id="3.40.50.300">
    <property type="entry name" value="P-loop containing nucleotide triphosphate hydrolases"/>
    <property type="match status" value="1"/>
</dbReference>
<name>A0A3B1A679_9ZZZZ</name>
<proteinExistence type="predicted"/>
<dbReference type="GO" id="GO:0032297">
    <property type="term" value="P:negative regulation of DNA-templated DNA replication initiation"/>
    <property type="evidence" value="ECO:0007669"/>
    <property type="project" value="InterPro"/>
</dbReference>
<accession>A0A3B1A679</accession>
<reference evidence="3" key="1">
    <citation type="submission" date="2018-06" db="EMBL/GenBank/DDBJ databases">
        <authorList>
            <person name="Zhirakovskaya E."/>
        </authorList>
    </citation>
    <scope>NUCLEOTIDE SEQUENCE</scope>
</reference>
<dbReference type="EMBL" id="UOFU01000177">
    <property type="protein sequence ID" value="VAW99571.1"/>
    <property type="molecule type" value="Genomic_DNA"/>
</dbReference>
<dbReference type="CDD" id="cd00009">
    <property type="entry name" value="AAA"/>
    <property type="match status" value="1"/>
</dbReference>
<feature type="domain" description="Chromosomal replication initiator protein DnaA ATPAse" evidence="1">
    <location>
        <begin position="28"/>
        <end position="169"/>
    </location>
</feature>
<dbReference type="Gene3D" id="1.10.8.60">
    <property type="match status" value="1"/>
</dbReference>
<dbReference type="Pfam" id="PF00308">
    <property type="entry name" value="Bac_DnaA"/>
    <property type="match status" value="1"/>
</dbReference>
<dbReference type="SUPFAM" id="SSF52540">
    <property type="entry name" value="P-loop containing nucleoside triphosphate hydrolases"/>
    <property type="match status" value="1"/>
</dbReference>
<evidence type="ECO:0000313" key="3">
    <source>
        <dbReference type="EMBL" id="VAW99571.1"/>
    </source>
</evidence>
<organism evidence="3">
    <name type="scientific">hydrothermal vent metagenome</name>
    <dbReference type="NCBI Taxonomy" id="652676"/>
    <lineage>
        <taxon>unclassified sequences</taxon>
        <taxon>metagenomes</taxon>
        <taxon>ecological metagenomes</taxon>
    </lineage>
</organism>
<dbReference type="InterPro" id="IPR013317">
    <property type="entry name" value="DnaA_dom"/>
</dbReference>
<dbReference type="InterPro" id="IPR020591">
    <property type="entry name" value="Chromosome_initiator_DnaA-like"/>
</dbReference>
<dbReference type="NCBIfam" id="TIGR03420">
    <property type="entry name" value="DnaA_homol_Hda"/>
    <property type="match status" value="1"/>
</dbReference>
<dbReference type="InterPro" id="IPR017788">
    <property type="entry name" value="Hda"/>
</dbReference>
<gene>
    <name evidence="3" type="ORF">MNBD_GAMMA20-2346</name>
</gene>
<dbReference type="GO" id="GO:0006270">
    <property type="term" value="P:DNA replication initiation"/>
    <property type="evidence" value="ECO:0007669"/>
    <property type="project" value="TreeGrafter"/>
</dbReference>
<dbReference type="AlphaFoldDB" id="A0A3B1A679"/>
<dbReference type="PANTHER" id="PTHR30050:SF5">
    <property type="entry name" value="DNAA REGULATORY INACTIVATOR HDA"/>
    <property type="match status" value="1"/>
</dbReference>
<dbReference type="InterPro" id="IPR027417">
    <property type="entry name" value="P-loop_NTPase"/>
</dbReference>
<dbReference type="PRINTS" id="PR00051">
    <property type="entry name" value="DNAA"/>
</dbReference>